<proteinExistence type="predicted"/>
<evidence type="ECO:0000313" key="1">
    <source>
        <dbReference type="EMBL" id="QDO89920.1"/>
    </source>
</evidence>
<organism evidence="1 2">
    <name type="scientific">Ornithinimicrobium ciconiae</name>
    <dbReference type="NCBI Taxonomy" id="2594265"/>
    <lineage>
        <taxon>Bacteria</taxon>
        <taxon>Bacillati</taxon>
        <taxon>Actinomycetota</taxon>
        <taxon>Actinomycetes</taxon>
        <taxon>Micrococcales</taxon>
        <taxon>Ornithinimicrobiaceae</taxon>
        <taxon>Ornithinimicrobium</taxon>
    </lineage>
</organism>
<name>A0A516GF06_9MICO</name>
<dbReference type="EMBL" id="CP041616">
    <property type="protein sequence ID" value="QDO89920.1"/>
    <property type="molecule type" value="Genomic_DNA"/>
</dbReference>
<reference evidence="1 2" key="1">
    <citation type="submission" date="2019-07" db="EMBL/GenBank/DDBJ databases">
        <title>complete genome sequencing of Ornithinimicrobium sp. H23M54.</title>
        <authorList>
            <person name="Bae J.-W."/>
            <person name="Lee S.-Y."/>
        </authorList>
    </citation>
    <scope>NUCLEOTIDE SEQUENCE [LARGE SCALE GENOMIC DNA]</scope>
    <source>
        <strain evidence="1 2">H23M54</strain>
    </source>
</reference>
<keyword evidence="2" id="KW-1185">Reference proteome</keyword>
<gene>
    <name evidence="1" type="ORF">FNH13_17620</name>
</gene>
<accession>A0A516GF06</accession>
<evidence type="ECO:0008006" key="3">
    <source>
        <dbReference type="Google" id="ProtNLM"/>
    </source>
</evidence>
<protein>
    <recommendedName>
        <fullName evidence="3">HEPN domain-containing protein</fullName>
    </recommendedName>
</protein>
<evidence type="ECO:0000313" key="2">
    <source>
        <dbReference type="Proteomes" id="UP000315395"/>
    </source>
</evidence>
<dbReference type="KEGG" id="orz:FNH13_17620"/>
<dbReference type="Proteomes" id="UP000315395">
    <property type="component" value="Chromosome"/>
</dbReference>
<dbReference type="RefSeq" id="WP_143784640.1">
    <property type="nucleotide sequence ID" value="NZ_CP041616.1"/>
</dbReference>
<sequence length="139" mass="14407">MTVEDLIEGGRLLRVEPDRRLVDELLATARTHTRSAEVLQAKDPWASVVVATAAVRGCLLAVLQTRGLAVAPAADGGDTLLAALAELGDVPVDLPAVTALLSQHRHGVSTTVTATEVEDALRLADATLSRVAAASPGEE</sequence>
<dbReference type="AlphaFoldDB" id="A0A516GF06"/>